<sequence>MVTHYAKGTFFKLNLLELLIKLLLTSNYLTAHYLSLMYHI</sequence>
<accession>A0A0A2V7C4</accession>
<dbReference type="AlphaFoldDB" id="A0A0A2V7C4"/>
<evidence type="ECO:0000313" key="1">
    <source>
        <dbReference type="EMBL" id="KGQ02197.1"/>
    </source>
</evidence>
<keyword evidence="1" id="KW-0496">Mitochondrion</keyword>
<organism evidence="1 2">
    <name type="scientific">Beauveria bassiana D1-5</name>
    <dbReference type="NCBI Taxonomy" id="1245745"/>
    <lineage>
        <taxon>Eukaryota</taxon>
        <taxon>Fungi</taxon>
        <taxon>Dikarya</taxon>
        <taxon>Ascomycota</taxon>
        <taxon>Pezizomycotina</taxon>
        <taxon>Sordariomycetes</taxon>
        <taxon>Hypocreomycetidae</taxon>
        <taxon>Hypocreales</taxon>
        <taxon>Cordycipitaceae</taxon>
        <taxon>Beauveria</taxon>
    </lineage>
</organism>
<name>A0A0A2V7C4_BEABA</name>
<dbReference type="EMBL" id="ANFO01001745">
    <property type="protein sequence ID" value="KGQ02197.1"/>
    <property type="molecule type" value="Genomic_DNA"/>
</dbReference>
<reference evidence="1 2" key="1">
    <citation type="submission" date="2012-10" db="EMBL/GenBank/DDBJ databases">
        <title>Genome sequencing and analysis of entomopathogenic fungi Beauveria bassiana D1-5.</title>
        <authorList>
            <person name="Li Q."/>
            <person name="Wang L."/>
            <person name="Zhang Z."/>
            <person name="Wang Q."/>
            <person name="Ren J."/>
            <person name="Wang M."/>
            <person name="Xu W."/>
            <person name="Wang J."/>
            <person name="Lu Y."/>
            <person name="Du Q."/>
            <person name="Sun Z."/>
        </authorList>
    </citation>
    <scope>NUCLEOTIDE SEQUENCE [LARGE SCALE GENOMIC DNA]</scope>
    <source>
        <strain evidence="1 2">D1-5</strain>
    </source>
</reference>
<gene>
    <name evidence="1" type="ORF">BBAD15_m00018</name>
</gene>
<dbReference type="Proteomes" id="UP000030106">
    <property type="component" value="Unassembled WGS sequence"/>
</dbReference>
<dbReference type="HOGENOM" id="CLU_3299242_0_0_1"/>
<evidence type="ECO:0000313" key="2">
    <source>
        <dbReference type="Proteomes" id="UP000030106"/>
    </source>
</evidence>
<proteinExistence type="predicted"/>
<comment type="caution">
    <text evidence="1">The sequence shown here is derived from an EMBL/GenBank/DDBJ whole genome shotgun (WGS) entry which is preliminary data.</text>
</comment>
<geneLocation type="mitochondrion" evidence="1"/>
<protein>
    <submittedName>
        <fullName evidence="1">Uncharacterized protein</fullName>
    </submittedName>
</protein>